<reference evidence="1" key="1">
    <citation type="submission" date="2023-08" db="EMBL/GenBank/DDBJ databases">
        <authorList>
            <person name="Alioto T."/>
            <person name="Alioto T."/>
            <person name="Gomez Garrido J."/>
        </authorList>
    </citation>
    <scope>NUCLEOTIDE SEQUENCE</scope>
</reference>
<name>A0AA36AM58_OCTVU</name>
<sequence>MGADMVCLYRLYILLSYFDKHYHKISTKQKQKTKKKARNNTLSYKGEKTGHKQIILQNEYLEQTERNNEYLMEKEIISNSLTSILNDSYNNTCTKAYVLIRKNNKRCIKKKNNFVHFTNFI</sequence>
<dbReference type="Proteomes" id="UP001162480">
    <property type="component" value="Chromosome 2"/>
</dbReference>
<accession>A0AA36AM58</accession>
<proteinExistence type="predicted"/>
<organism evidence="1 2">
    <name type="scientific">Octopus vulgaris</name>
    <name type="common">Common octopus</name>
    <dbReference type="NCBI Taxonomy" id="6645"/>
    <lineage>
        <taxon>Eukaryota</taxon>
        <taxon>Metazoa</taxon>
        <taxon>Spiralia</taxon>
        <taxon>Lophotrochozoa</taxon>
        <taxon>Mollusca</taxon>
        <taxon>Cephalopoda</taxon>
        <taxon>Coleoidea</taxon>
        <taxon>Octopodiformes</taxon>
        <taxon>Octopoda</taxon>
        <taxon>Incirrata</taxon>
        <taxon>Octopodidae</taxon>
        <taxon>Octopus</taxon>
    </lineage>
</organism>
<dbReference type="AlphaFoldDB" id="A0AA36AM58"/>
<evidence type="ECO:0000313" key="2">
    <source>
        <dbReference type="Proteomes" id="UP001162480"/>
    </source>
</evidence>
<protein>
    <submittedName>
        <fullName evidence="1">Uncharacterized protein</fullName>
    </submittedName>
</protein>
<evidence type="ECO:0000313" key="1">
    <source>
        <dbReference type="EMBL" id="CAI9717567.1"/>
    </source>
</evidence>
<dbReference type="EMBL" id="OX597815">
    <property type="protein sequence ID" value="CAI9717567.1"/>
    <property type="molecule type" value="Genomic_DNA"/>
</dbReference>
<gene>
    <name evidence="1" type="ORF">OCTVUL_1B025960</name>
</gene>
<keyword evidence="2" id="KW-1185">Reference proteome</keyword>